<sequence>MKNERLRSVMLERGVTPVNLADHLEVDPKSVERWIAGRTPYRRHRYEVAAHLGVDEAYLWPDARTRDQVANASESEIVTIYPARWAVPSELWRNFFDNAEREIGILVYSGLFIPEDQGILRAIRRKAENDVKVRVLLGDPESEEVRQRGVDEGIDMDMSARCRMAQVLYSPLREIDGVEFRLHRTILYNSIYRVDDQALVNTHIYGTPASNAPVMHLRHVEGGDMVGTYVESFDRVWETGTPLE</sequence>
<dbReference type="InterPro" id="IPR010982">
    <property type="entry name" value="Lambda_DNA-bd_dom_sf"/>
</dbReference>
<gene>
    <name evidence="1" type="ORF">ACFFTR_01945</name>
</gene>
<dbReference type="Gene3D" id="1.10.260.40">
    <property type="entry name" value="lambda repressor-like DNA-binding domains"/>
    <property type="match status" value="1"/>
</dbReference>
<dbReference type="CDD" id="cd00093">
    <property type="entry name" value="HTH_XRE"/>
    <property type="match status" value="1"/>
</dbReference>
<dbReference type="Proteomes" id="UP001589608">
    <property type="component" value="Unassembled WGS sequence"/>
</dbReference>
<dbReference type="SUPFAM" id="SSF56024">
    <property type="entry name" value="Phospholipase D/nuclease"/>
    <property type="match status" value="1"/>
</dbReference>
<dbReference type="CDD" id="cd00138">
    <property type="entry name" value="PLDc_SF"/>
    <property type="match status" value="1"/>
</dbReference>
<dbReference type="InterPro" id="IPR001387">
    <property type="entry name" value="Cro/C1-type_HTH"/>
</dbReference>
<protein>
    <submittedName>
        <fullName evidence="1">XRE family transcriptional regulator</fullName>
    </submittedName>
</protein>
<comment type="caution">
    <text evidence="1">The sequence shown here is derived from an EMBL/GenBank/DDBJ whole genome shotgun (WGS) entry which is preliminary data.</text>
</comment>
<evidence type="ECO:0000313" key="2">
    <source>
        <dbReference type="Proteomes" id="UP001589608"/>
    </source>
</evidence>
<dbReference type="EMBL" id="JBHMCA010000007">
    <property type="protein sequence ID" value="MFB9441848.1"/>
    <property type="molecule type" value="Genomic_DNA"/>
</dbReference>
<accession>A0ABV5LZ05</accession>
<proteinExistence type="predicted"/>
<name>A0ABV5LZ05_9ACTN</name>
<dbReference type="Gene3D" id="3.30.870.10">
    <property type="entry name" value="Endonuclease Chain A"/>
    <property type="match status" value="1"/>
</dbReference>
<dbReference type="RefSeq" id="WP_223097444.1">
    <property type="nucleotide sequence ID" value="NZ_CP061913.1"/>
</dbReference>
<organism evidence="1 2">
    <name type="scientific">Dactylosporangium vinaceum</name>
    <dbReference type="NCBI Taxonomy" id="53362"/>
    <lineage>
        <taxon>Bacteria</taxon>
        <taxon>Bacillati</taxon>
        <taxon>Actinomycetota</taxon>
        <taxon>Actinomycetes</taxon>
        <taxon>Micromonosporales</taxon>
        <taxon>Micromonosporaceae</taxon>
        <taxon>Dactylosporangium</taxon>
    </lineage>
</organism>
<dbReference type="SUPFAM" id="SSF47413">
    <property type="entry name" value="lambda repressor-like DNA-binding domains"/>
    <property type="match status" value="1"/>
</dbReference>
<keyword evidence="2" id="KW-1185">Reference proteome</keyword>
<evidence type="ECO:0000313" key="1">
    <source>
        <dbReference type="EMBL" id="MFB9441848.1"/>
    </source>
</evidence>
<reference evidence="1 2" key="1">
    <citation type="submission" date="2024-09" db="EMBL/GenBank/DDBJ databases">
        <authorList>
            <person name="Sun Q."/>
            <person name="Mori K."/>
        </authorList>
    </citation>
    <scope>NUCLEOTIDE SEQUENCE [LARGE SCALE GENOMIC DNA]</scope>
    <source>
        <strain evidence="1 2">JCM 3307</strain>
    </source>
</reference>